<evidence type="ECO:0000313" key="3">
    <source>
        <dbReference type="EMBL" id="OBQ54566.1"/>
    </source>
</evidence>
<dbReference type="PANTHER" id="PTHR42850">
    <property type="entry name" value="METALLOPHOSPHOESTERASE"/>
    <property type="match status" value="1"/>
</dbReference>
<dbReference type="Pfam" id="PF12850">
    <property type="entry name" value="Metallophos_2"/>
    <property type="match status" value="1"/>
</dbReference>
<dbReference type="PATRIC" id="fig|1560234.3.peg.3059"/>
<dbReference type="PANTHER" id="PTHR42850:SF2">
    <property type="entry name" value="BLL5683 PROTEIN"/>
    <property type="match status" value="1"/>
</dbReference>
<reference evidence="3 4" key="1">
    <citation type="submission" date="2015-01" db="EMBL/GenBank/DDBJ databases">
        <title>Desulfovibrio sp. JC271 draft genome sequence.</title>
        <authorList>
            <person name="Shivani Y."/>
            <person name="Subhash Y."/>
            <person name="Sasikala C."/>
            <person name="Ramana C.V."/>
        </authorList>
    </citation>
    <scope>NUCLEOTIDE SEQUENCE [LARGE SCALE GENOMIC DNA]</scope>
    <source>
        <strain evidence="3 4">JC271</strain>
    </source>
</reference>
<dbReference type="InterPro" id="IPR029052">
    <property type="entry name" value="Metallo-depent_PP-like"/>
</dbReference>
<dbReference type="GO" id="GO:0005737">
    <property type="term" value="C:cytoplasm"/>
    <property type="evidence" value="ECO:0007669"/>
    <property type="project" value="TreeGrafter"/>
</dbReference>
<evidence type="ECO:0000256" key="1">
    <source>
        <dbReference type="ARBA" id="ARBA00008950"/>
    </source>
</evidence>
<dbReference type="GO" id="GO:0016791">
    <property type="term" value="F:phosphatase activity"/>
    <property type="evidence" value="ECO:0007669"/>
    <property type="project" value="TreeGrafter"/>
</dbReference>
<proteinExistence type="inferred from homology"/>
<dbReference type="InterPro" id="IPR011152">
    <property type="entry name" value="Pesterase_MJ0912"/>
</dbReference>
<name>A0A1B7XGB5_9BACT</name>
<dbReference type="InterPro" id="IPR050126">
    <property type="entry name" value="Ap4A_hydrolase"/>
</dbReference>
<sequence length="244" mass="27353">MRIVVLSDIHANYEALVSVLSDIEREFPDVSEIISLGDIVGYGPDPELCVKTVQEHGIISVAGNHELGVGRSKYRSCFNKQSIEVVDKTALMLSEESLNYLRSLPLVIQRHGALFVHGLPPRSAFQYIWELDDERVLLKFSRFTEQVAFLGHTHELGLVRAADGHVERSGLPEGTHNLDFSSRYMVNAGAVGQPRDGDPRAKYLAWDTDSHELVVRCVRYDAAETVAKMKARGLPERYARRLLP</sequence>
<dbReference type="InterPro" id="IPR024654">
    <property type="entry name" value="Calcineurin-like_PHP_lpxH"/>
</dbReference>
<protein>
    <recommendedName>
        <fullName evidence="2">Calcineurin-like phosphoesterase domain-containing protein</fullName>
    </recommendedName>
</protein>
<organism evidence="3 4">
    <name type="scientific">Halodesulfovibrio spirochaetisodalis</name>
    <dbReference type="NCBI Taxonomy" id="1560234"/>
    <lineage>
        <taxon>Bacteria</taxon>
        <taxon>Pseudomonadati</taxon>
        <taxon>Thermodesulfobacteriota</taxon>
        <taxon>Desulfovibrionia</taxon>
        <taxon>Desulfovibrionales</taxon>
        <taxon>Desulfovibrionaceae</taxon>
        <taxon>Halodesulfovibrio</taxon>
    </lineage>
</organism>
<gene>
    <name evidence="3" type="ORF">SP90_05440</name>
</gene>
<keyword evidence="4" id="KW-1185">Reference proteome</keyword>
<dbReference type="Gene3D" id="3.60.21.10">
    <property type="match status" value="1"/>
</dbReference>
<dbReference type="SUPFAM" id="SSF56300">
    <property type="entry name" value="Metallo-dependent phosphatases"/>
    <property type="match status" value="1"/>
</dbReference>
<comment type="caution">
    <text evidence="3">The sequence shown here is derived from an EMBL/GenBank/DDBJ whole genome shotgun (WGS) entry which is preliminary data.</text>
</comment>
<dbReference type="STRING" id="1560234.SP90_05440"/>
<comment type="similarity">
    <text evidence="1">Belongs to the metallophosphoesterase superfamily. YfcE family.</text>
</comment>
<dbReference type="EMBL" id="JXMS01000007">
    <property type="protein sequence ID" value="OBQ54566.1"/>
    <property type="molecule type" value="Genomic_DNA"/>
</dbReference>
<dbReference type="AlphaFoldDB" id="A0A1B7XGB5"/>
<dbReference type="CDD" id="cd00838">
    <property type="entry name" value="MPP_superfamily"/>
    <property type="match status" value="1"/>
</dbReference>
<evidence type="ECO:0000313" key="4">
    <source>
        <dbReference type="Proteomes" id="UP000091979"/>
    </source>
</evidence>
<feature type="domain" description="Calcineurin-like phosphoesterase" evidence="2">
    <location>
        <begin position="1"/>
        <end position="209"/>
    </location>
</feature>
<dbReference type="PIRSF" id="PIRSF000883">
    <property type="entry name" value="Pesterase_MJ0912"/>
    <property type="match status" value="1"/>
</dbReference>
<accession>A0A1B7XGB5</accession>
<dbReference type="Proteomes" id="UP000091979">
    <property type="component" value="Unassembled WGS sequence"/>
</dbReference>
<evidence type="ECO:0000259" key="2">
    <source>
        <dbReference type="Pfam" id="PF12850"/>
    </source>
</evidence>